<reference evidence="1 2" key="2">
    <citation type="submission" date="2018-11" db="EMBL/GenBank/DDBJ databases">
        <authorList>
            <consortium name="Pathogen Informatics"/>
        </authorList>
    </citation>
    <scope>NUCLEOTIDE SEQUENCE [LARGE SCALE GENOMIC DNA]</scope>
    <source>
        <strain evidence="1 2">NST_G2</strain>
    </source>
</reference>
<dbReference type="OrthoDB" id="10063766at2759"/>
<proteinExistence type="predicted"/>
<dbReference type="EMBL" id="UYSU01047949">
    <property type="protein sequence ID" value="VDM05920.1"/>
    <property type="molecule type" value="Genomic_DNA"/>
</dbReference>
<reference evidence="3" key="1">
    <citation type="submission" date="2016-06" db="UniProtKB">
        <authorList>
            <consortium name="WormBaseParasite"/>
        </authorList>
    </citation>
    <scope>IDENTIFICATION</scope>
</reference>
<evidence type="ECO:0000313" key="2">
    <source>
        <dbReference type="Proteomes" id="UP000275846"/>
    </source>
</evidence>
<keyword evidence="2" id="KW-1185">Reference proteome</keyword>
<dbReference type="WBParaSite" id="SSLN_0002026501-mRNA-1">
    <property type="protein sequence ID" value="SSLN_0002026501-mRNA-1"/>
    <property type="gene ID" value="SSLN_0002026501"/>
</dbReference>
<gene>
    <name evidence="1" type="ORF">SSLN_LOCUS19534</name>
</gene>
<protein>
    <submittedName>
        <fullName evidence="3">Agrin</fullName>
    </submittedName>
</protein>
<sequence length="123" mass="13780">MRGDLLQTFRMVNGLHFCLEFSVFFQFAAMTQLRGHPLKLRVQQARLDVRSSPSLSEWLNHGMPSLKMGLSSPTLDNLDTFLRFCNHDDGLQVQLMIKAGSDGFAFLIGGLCSQQGRISTMIS</sequence>
<name>A0A183TST6_SCHSO</name>
<organism evidence="3">
    <name type="scientific">Schistocephalus solidus</name>
    <name type="common">Tapeworm</name>
    <dbReference type="NCBI Taxonomy" id="70667"/>
    <lineage>
        <taxon>Eukaryota</taxon>
        <taxon>Metazoa</taxon>
        <taxon>Spiralia</taxon>
        <taxon>Lophotrochozoa</taxon>
        <taxon>Platyhelminthes</taxon>
        <taxon>Cestoda</taxon>
        <taxon>Eucestoda</taxon>
        <taxon>Diphyllobothriidea</taxon>
        <taxon>Diphyllobothriidae</taxon>
        <taxon>Schistocephalus</taxon>
    </lineage>
</organism>
<evidence type="ECO:0000313" key="3">
    <source>
        <dbReference type="WBParaSite" id="SSLN_0002026501-mRNA-1"/>
    </source>
</evidence>
<accession>A0A183TST6</accession>
<evidence type="ECO:0000313" key="1">
    <source>
        <dbReference type="EMBL" id="VDM05920.1"/>
    </source>
</evidence>
<dbReference type="Proteomes" id="UP000275846">
    <property type="component" value="Unassembled WGS sequence"/>
</dbReference>
<dbReference type="AlphaFoldDB" id="A0A183TST6"/>